<keyword evidence="1" id="KW-0812">Transmembrane</keyword>
<feature type="non-terminal residue" evidence="2">
    <location>
        <position position="1"/>
    </location>
</feature>
<gene>
    <name evidence="2" type="ORF">S03H2_68206</name>
</gene>
<keyword evidence="1" id="KW-0472">Membrane</keyword>
<dbReference type="AlphaFoldDB" id="X1JTB4"/>
<proteinExistence type="predicted"/>
<evidence type="ECO:0000256" key="1">
    <source>
        <dbReference type="SAM" id="Phobius"/>
    </source>
</evidence>
<sequence>NPDKVWRFGKDSCYIIREIDRNPVSNDDYEEVRGRGDDTDADVPLIKAVLGAVQKQKSSLETNKNTIIIIGIIVAVVIGIIL</sequence>
<organism evidence="2">
    <name type="scientific">marine sediment metagenome</name>
    <dbReference type="NCBI Taxonomy" id="412755"/>
    <lineage>
        <taxon>unclassified sequences</taxon>
        <taxon>metagenomes</taxon>
        <taxon>ecological metagenomes</taxon>
    </lineage>
</organism>
<comment type="caution">
    <text evidence="2">The sequence shown here is derived from an EMBL/GenBank/DDBJ whole genome shotgun (WGS) entry which is preliminary data.</text>
</comment>
<feature type="transmembrane region" description="Helical" evidence="1">
    <location>
        <begin position="65"/>
        <end position="81"/>
    </location>
</feature>
<reference evidence="2" key="1">
    <citation type="journal article" date="2014" name="Front. Microbiol.">
        <title>High frequency of phylogenetically diverse reductive dehalogenase-homologous genes in deep subseafloor sedimentary metagenomes.</title>
        <authorList>
            <person name="Kawai M."/>
            <person name="Futagami T."/>
            <person name="Toyoda A."/>
            <person name="Takaki Y."/>
            <person name="Nishi S."/>
            <person name="Hori S."/>
            <person name="Arai W."/>
            <person name="Tsubouchi T."/>
            <person name="Morono Y."/>
            <person name="Uchiyama I."/>
            <person name="Ito T."/>
            <person name="Fujiyama A."/>
            <person name="Inagaki F."/>
            <person name="Takami H."/>
        </authorList>
    </citation>
    <scope>NUCLEOTIDE SEQUENCE</scope>
    <source>
        <strain evidence="2">Expedition CK06-06</strain>
    </source>
</reference>
<dbReference type="EMBL" id="BARU01044804">
    <property type="protein sequence ID" value="GAH81499.1"/>
    <property type="molecule type" value="Genomic_DNA"/>
</dbReference>
<name>X1JTB4_9ZZZZ</name>
<accession>X1JTB4</accession>
<protein>
    <submittedName>
        <fullName evidence="2">Uncharacterized protein</fullName>
    </submittedName>
</protein>
<evidence type="ECO:0000313" key="2">
    <source>
        <dbReference type="EMBL" id="GAH81499.1"/>
    </source>
</evidence>
<keyword evidence="1" id="KW-1133">Transmembrane helix</keyword>